<comment type="caution">
    <text evidence="1">The sequence shown here is derived from an EMBL/GenBank/DDBJ whole genome shotgun (WGS) entry which is preliminary data.</text>
</comment>
<proteinExistence type="predicted"/>
<accession>A0A9D4K5I9</accession>
<dbReference type="AlphaFoldDB" id="A0A9D4K5I9"/>
<keyword evidence="2" id="KW-1185">Reference proteome</keyword>
<gene>
    <name evidence="1" type="ORF">DPMN_106728</name>
</gene>
<dbReference type="Proteomes" id="UP000828390">
    <property type="component" value="Unassembled WGS sequence"/>
</dbReference>
<name>A0A9D4K5I9_DREPO</name>
<evidence type="ECO:0000313" key="2">
    <source>
        <dbReference type="Proteomes" id="UP000828390"/>
    </source>
</evidence>
<protein>
    <submittedName>
        <fullName evidence="1">Uncharacterized protein</fullName>
    </submittedName>
</protein>
<evidence type="ECO:0000313" key="1">
    <source>
        <dbReference type="EMBL" id="KAH3833418.1"/>
    </source>
</evidence>
<dbReference type="EMBL" id="JAIWYP010000004">
    <property type="protein sequence ID" value="KAH3833418.1"/>
    <property type="molecule type" value="Genomic_DNA"/>
</dbReference>
<reference evidence="1" key="1">
    <citation type="journal article" date="2019" name="bioRxiv">
        <title>The Genome of the Zebra Mussel, Dreissena polymorpha: A Resource for Invasive Species Research.</title>
        <authorList>
            <person name="McCartney M.A."/>
            <person name="Auch B."/>
            <person name="Kono T."/>
            <person name="Mallez S."/>
            <person name="Zhang Y."/>
            <person name="Obille A."/>
            <person name="Becker A."/>
            <person name="Abrahante J.E."/>
            <person name="Garbe J."/>
            <person name="Badalamenti J.P."/>
            <person name="Herman A."/>
            <person name="Mangelson H."/>
            <person name="Liachko I."/>
            <person name="Sullivan S."/>
            <person name="Sone E.D."/>
            <person name="Koren S."/>
            <person name="Silverstein K.A.T."/>
            <person name="Beckman K.B."/>
            <person name="Gohl D.M."/>
        </authorList>
    </citation>
    <scope>NUCLEOTIDE SEQUENCE</scope>
    <source>
        <strain evidence="1">Duluth1</strain>
        <tissue evidence="1">Whole animal</tissue>
    </source>
</reference>
<sequence length="86" mass="9821">MDSARVGIVEARRIGRRLVARSQGLSRCMAILVTFTDLRDVNAIMDNAKLLRGTYFGISRDYLREISDARKQLWPEFKAARDKYGA</sequence>
<organism evidence="1 2">
    <name type="scientific">Dreissena polymorpha</name>
    <name type="common">Zebra mussel</name>
    <name type="synonym">Mytilus polymorpha</name>
    <dbReference type="NCBI Taxonomy" id="45954"/>
    <lineage>
        <taxon>Eukaryota</taxon>
        <taxon>Metazoa</taxon>
        <taxon>Spiralia</taxon>
        <taxon>Lophotrochozoa</taxon>
        <taxon>Mollusca</taxon>
        <taxon>Bivalvia</taxon>
        <taxon>Autobranchia</taxon>
        <taxon>Heteroconchia</taxon>
        <taxon>Euheterodonta</taxon>
        <taxon>Imparidentia</taxon>
        <taxon>Neoheterodontei</taxon>
        <taxon>Myida</taxon>
        <taxon>Dreissenoidea</taxon>
        <taxon>Dreissenidae</taxon>
        <taxon>Dreissena</taxon>
    </lineage>
</organism>
<reference evidence="1" key="2">
    <citation type="submission" date="2020-11" db="EMBL/GenBank/DDBJ databases">
        <authorList>
            <person name="McCartney M.A."/>
            <person name="Auch B."/>
            <person name="Kono T."/>
            <person name="Mallez S."/>
            <person name="Becker A."/>
            <person name="Gohl D.M."/>
            <person name="Silverstein K.A.T."/>
            <person name="Koren S."/>
            <person name="Bechman K.B."/>
            <person name="Herman A."/>
            <person name="Abrahante J.E."/>
            <person name="Garbe J."/>
        </authorList>
    </citation>
    <scope>NUCLEOTIDE SEQUENCE</scope>
    <source>
        <strain evidence="1">Duluth1</strain>
        <tissue evidence="1">Whole animal</tissue>
    </source>
</reference>